<sequence length="553" mass="63223">MSSETKSYFCVAEGCNSDERKRGRYGYMKDVRFYPFPTQKRAPALRKRWLDLLRRENYEPKRNHRVCSLHFKEGRPTENHPYPELFAYNNFKESLKMRSTTSISKREQCMVKDTQFDISVPPRVDSPAASESVLQTQINNDNSLFVAGVSGELNGSWPVNQEIEVTDHECPTVGSLSVTGTHVEMDHCYISGSFCSNDMSTRDIGIQTTLTTADIKVLEEKSTKLEDPEKLMRELFVNKVVKDDKNVQMYTGLPSKTILNGVYDILEKASPTLKYWSGQGSAAKKKYQKDSLNAKSGPKRKLSRFQEFVLTLVRLRLALTTFVMADLFGVSTSRVSQVFTTWINFMFTIFKPLLKWPSRNVLKKFMPSSFRAKFPNVNCIIDCTEFFIKKPRNPTAQSQTFSSYKHHNTYKALVGVSPSGAFSFISNLWGGNVSDRYITKESGFLDNIQPGDEIMADRGFLIRDLLLHRRAKLIIPPFTRKCSWGKGKYLSASEILRTRNIAKFRIHVERAIGRLKTFHMLSNTMPTNLKPLADQMLVICAFLCNLQKPLVKK</sequence>
<dbReference type="EnsemblMetazoa" id="G34455.4">
    <property type="protein sequence ID" value="G34455.4:cds"/>
    <property type="gene ID" value="G34455"/>
</dbReference>
<feature type="domain" description="THAP-type" evidence="7">
    <location>
        <begin position="1"/>
        <end position="86"/>
    </location>
</feature>
<accession>A0A8W8MT91</accession>
<dbReference type="InterPro" id="IPR027805">
    <property type="entry name" value="Transposase_HTH_dom"/>
</dbReference>
<dbReference type="OrthoDB" id="6100619at2759"/>
<keyword evidence="5 6" id="KW-0238">DNA-binding</keyword>
<organism evidence="8 9">
    <name type="scientific">Magallana gigas</name>
    <name type="common">Pacific oyster</name>
    <name type="synonym">Crassostrea gigas</name>
    <dbReference type="NCBI Taxonomy" id="29159"/>
    <lineage>
        <taxon>Eukaryota</taxon>
        <taxon>Metazoa</taxon>
        <taxon>Spiralia</taxon>
        <taxon>Lophotrochozoa</taxon>
        <taxon>Mollusca</taxon>
        <taxon>Bivalvia</taxon>
        <taxon>Autobranchia</taxon>
        <taxon>Pteriomorphia</taxon>
        <taxon>Ostreida</taxon>
        <taxon>Ostreoidea</taxon>
        <taxon>Ostreidae</taxon>
        <taxon>Magallana</taxon>
    </lineage>
</organism>
<dbReference type="PANTHER" id="PTHR23080">
    <property type="entry name" value="THAP DOMAIN PROTEIN"/>
    <property type="match status" value="1"/>
</dbReference>
<dbReference type="InterPro" id="IPR006612">
    <property type="entry name" value="THAP_Znf"/>
</dbReference>
<dbReference type="Pfam" id="PF13359">
    <property type="entry name" value="DDE_Tnp_4"/>
    <property type="match status" value="1"/>
</dbReference>
<evidence type="ECO:0000259" key="7">
    <source>
        <dbReference type="PROSITE" id="PS50950"/>
    </source>
</evidence>
<keyword evidence="3 6" id="KW-0863">Zinc-finger</keyword>
<keyword evidence="9" id="KW-1185">Reference proteome</keyword>
<comment type="cofactor">
    <cofactor evidence="1">
        <name>a divalent metal cation</name>
        <dbReference type="ChEBI" id="CHEBI:60240"/>
    </cofactor>
</comment>
<dbReference type="Pfam" id="PF05485">
    <property type="entry name" value="THAP"/>
    <property type="match status" value="1"/>
</dbReference>
<protein>
    <recommendedName>
        <fullName evidence="7">THAP-type domain-containing protein</fullName>
    </recommendedName>
</protein>
<dbReference type="GO" id="GO:0003677">
    <property type="term" value="F:DNA binding"/>
    <property type="evidence" value="ECO:0007669"/>
    <property type="project" value="UniProtKB-UniRule"/>
</dbReference>
<evidence type="ECO:0000256" key="4">
    <source>
        <dbReference type="ARBA" id="ARBA00022833"/>
    </source>
</evidence>
<name>A0A8W8MT91_MAGGI</name>
<dbReference type="PROSITE" id="PS50950">
    <property type="entry name" value="ZF_THAP"/>
    <property type="match status" value="1"/>
</dbReference>
<dbReference type="AlphaFoldDB" id="A0A8W8MT91"/>
<evidence type="ECO:0000256" key="2">
    <source>
        <dbReference type="ARBA" id="ARBA00022723"/>
    </source>
</evidence>
<dbReference type="SMART" id="SM00980">
    <property type="entry name" value="THAP"/>
    <property type="match status" value="1"/>
</dbReference>
<evidence type="ECO:0000256" key="5">
    <source>
        <dbReference type="ARBA" id="ARBA00023125"/>
    </source>
</evidence>
<keyword evidence="4" id="KW-0862">Zinc</keyword>
<dbReference type="Pfam" id="PF13613">
    <property type="entry name" value="HTH_Tnp_4"/>
    <property type="match status" value="1"/>
</dbReference>
<proteinExistence type="predicted"/>
<dbReference type="OMA" id="TITWIAY"/>
<reference evidence="8" key="1">
    <citation type="submission" date="2022-08" db="UniProtKB">
        <authorList>
            <consortium name="EnsemblMetazoa"/>
        </authorList>
    </citation>
    <scope>IDENTIFICATION</scope>
    <source>
        <strain evidence="8">05x7-T-G4-1.051#20</strain>
    </source>
</reference>
<evidence type="ECO:0000313" key="8">
    <source>
        <dbReference type="EnsemblMetazoa" id="G34455.4:cds"/>
    </source>
</evidence>
<evidence type="ECO:0000313" key="9">
    <source>
        <dbReference type="Proteomes" id="UP000005408"/>
    </source>
</evidence>
<dbReference type="GO" id="GO:0008270">
    <property type="term" value="F:zinc ion binding"/>
    <property type="evidence" value="ECO:0007669"/>
    <property type="project" value="UniProtKB-KW"/>
</dbReference>
<dbReference type="SUPFAM" id="SSF57716">
    <property type="entry name" value="Glucocorticoid receptor-like (DNA-binding domain)"/>
    <property type="match status" value="1"/>
</dbReference>
<dbReference type="Proteomes" id="UP000005408">
    <property type="component" value="Unassembled WGS sequence"/>
</dbReference>
<evidence type="ECO:0000256" key="1">
    <source>
        <dbReference type="ARBA" id="ARBA00001968"/>
    </source>
</evidence>
<evidence type="ECO:0000256" key="6">
    <source>
        <dbReference type="PROSITE-ProRule" id="PRU00309"/>
    </source>
</evidence>
<dbReference type="InterPro" id="IPR027806">
    <property type="entry name" value="HARBI1_dom"/>
</dbReference>
<evidence type="ECO:0000256" key="3">
    <source>
        <dbReference type="ARBA" id="ARBA00022771"/>
    </source>
</evidence>
<keyword evidence="2" id="KW-0479">Metal-binding</keyword>